<dbReference type="RefSeq" id="WP_343211639.1">
    <property type="nucleotide sequence ID" value="NZ_CP123586.1"/>
</dbReference>
<keyword evidence="9" id="KW-0614">Plasmid</keyword>
<keyword evidence="7" id="KW-0813">Transport</keyword>
<dbReference type="PANTHER" id="PTHR33362:SF5">
    <property type="entry name" value="C4-DICARBOXYLATE TRAP TRANSPORTER LARGE PERMEASE PROTEIN DCTM"/>
    <property type="match status" value="1"/>
</dbReference>
<keyword evidence="2" id="KW-1003">Cell membrane</keyword>
<keyword evidence="10" id="KW-1185">Reference proteome</keyword>
<feature type="transmembrane region" description="Helical" evidence="7">
    <location>
        <begin position="178"/>
        <end position="200"/>
    </location>
</feature>
<dbReference type="Pfam" id="PF06808">
    <property type="entry name" value="DctM"/>
    <property type="match status" value="1"/>
</dbReference>
<evidence type="ECO:0000256" key="2">
    <source>
        <dbReference type="ARBA" id="ARBA00022475"/>
    </source>
</evidence>
<feature type="transmembrane region" description="Helical" evidence="7">
    <location>
        <begin position="148"/>
        <end position="172"/>
    </location>
</feature>
<keyword evidence="6 7" id="KW-0472">Membrane</keyword>
<feature type="transmembrane region" description="Helical" evidence="7">
    <location>
        <begin position="331"/>
        <end position="359"/>
    </location>
</feature>
<geneLocation type="plasmid" evidence="9 10">
    <name>unnamed2</name>
</geneLocation>
<name>A0ABZ2XZ94_9RHOB</name>
<dbReference type="NCBIfam" id="TIGR00786">
    <property type="entry name" value="dctM"/>
    <property type="match status" value="1"/>
</dbReference>
<evidence type="ECO:0000256" key="1">
    <source>
        <dbReference type="ARBA" id="ARBA00004429"/>
    </source>
</evidence>
<sequence>MLWNNLQQTVELGWDFYLPVILFVGLIAMAVPVWASIGSAAILMLIMSGDLPLSLVGESLFAGIDAFALTAVPLFILTGDVLVRTGLSRKFLNVAEALTCWAKGGFGSATVLVCGMFAAISGSDAAGAAAVGRMTIDRLVESGYPRPYACALVAAGACTGILIPPSIAYIIIGLVLGISASTLFLAALIPGLAILVSILITNIVMNRIYAYEGGGLMTFGEWFANLRRALASDWYAFIVPGIIFYGIFSGRLTPTEAGATAVVVTIIMGFILGTLKLADFPAMLISSAKVNGIILPIIAFSAPLAEALAIMGVPQGFVTAVTSLTEDPYVLILLMIGILIAAGCVMETTPNIVILAPILKPLADNIGMNEIQFCIMMITALGVGFITPPLGLNLFVVSGITGESILKIAARAVPFVFFMLMVVLLIAYVPAISTSLLPDIYK</sequence>
<evidence type="ECO:0000259" key="8">
    <source>
        <dbReference type="Pfam" id="PF06808"/>
    </source>
</evidence>
<feature type="transmembrane region" description="Helical" evidence="7">
    <location>
        <begin position="371"/>
        <end position="392"/>
    </location>
</feature>
<feature type="domain" description="TRAP C4-dicarboxylate transport system permease DctM subunit" evidence="8">
    <location>
        <begin position="20"/>
        <end position="432"/>
    </location>
</feature>
<evidence type="ECO:0000313" key="10">
    <source>
        <dbReference type="Proteomes" id="UP001623232"/>
    </source>
</evidence>
<evidence type="ECO:0000256" key="7">
    <source>
        <dbReference type="RuleBase" id="RU369079"/>
    </source>
</evidence>
<dbReference type="InterPro" id="IPR004681">
    <property type="entry name" value="TRAP_DctM"/>
</dbReference>
<proteinExistence type="inferred from homology"/>
<keyword evidence="4 7" id="KW-0812">Transmembrane</keyword>
<comment type="caution">
    <text evidence="7">Lacks conserved residue(s) required for the propagation of feature annotation.</text>
</comment>
<dbReference type="PANTHER" id="PTHR33362">
    <property type="entry name" value="SIALIC ACID TRAP TRANSPORTER PERMEASE PROTEIN SIAT-RELATED"/>
    <property type="match status" value="1"/>
</dbReference>
<evidence type="ECO:0000313" key="9">
    <source>
        <dbReference type="EMBL" id="WZK91414.1"/>
    </source>
</evidence>
<keyword evidence="5 7" id="KW-1133">Transmembrane helix</keyword>
<feature type="transmembrane region" description="Helical" evidence="7">
    <location>
        <begin position="290"/>
        <end position="311"/>
    </location>
</feature>
<accession>A0ABZ2XZ94</accession>
<evidence type="ECO:0000256" key="4">
    <source>
        <dbReference type="ARBA" id="ARBA00022692"/>
    </source>
</evidence>
<dbReference type="InterPro" id="IPR010656">
    <property type="entry name" value="DctM"/>
</dbReference>
<evidence type="ECO:0000256" key="6">
    <source>
        <dbReference type="ARBA" id="ARBA00023136"/>
    </source>
</evidence>
<feature type="transmembrane region" description="Helical" evidence="7">
    <location>
        <begin position="59"/>
        <end position="83"/>
    </location>
</feature>
<feature type="transmembrane region" description="Helical" evidence="7">
    <location>
        <begin position="234"/>
        <end position="252"/>
    </location>
</feature>
<keyword evidence="3 7" id="KW-0997">Cell inner membrane</keyword>
<evidence type="ECO:0000256" key="3">
    <source>
        <dbReference type="ARBA" id="ARBA00022519"/>
    </source>
</evidence>
<feature type="transmembrane region" description="Helical" evidence="7">
    <location>
        <begin position="20"/>
        <end position="47"/>
    </location>
</feature>
<comment type="similarity">
    <text evidence="7">Belongs to the TRAP transporter large permease family.</text>
</comment>
<reference evidence="9 10" key="1">
    <citation type="submission" date="2023-04" db="EMBL/GenBank/DDBJ databases">
        <title>Complete genome sequence of Alisedimentitalea scapharcae.</title>
        <authorList>
            <person name="Rong J.-C."/>
            <person name="Yi M.-L."/>
            <person name="Zhao Q."/>
        </authorList>
    </citation>
    <scope>NUCLEOTIDE SEQUENCE [LARGE SCALE GENOMIC DNA]</scope>
    <source>
        <strain evidence="9 10">KCTC 42119</strain>
        <plasmid evidence="9 10">unnamed2</plasmid>
    </source>
</reference>
<gene>
    <name evidence="9" type="ORF">QEZ52_21990</name>
</gene>
<evidence type="ECO:0000256" key="5">
    <source>
        <dbReference type="ARBA" id="ARBA00022989"/>
    </source>
</evidence>
<dbReference type="EMBL" id="CP123586">
    <property type="protein sequence ID" value="WZK91414.1"/>
    <property type="molecule type" value="Genomic_DNA"/>
</dbReference>
<protein>
    <recommendedName>
        <fullName evidence="7">TRAP transporter large permease protein</fullName>
    </recommendedName>
</protein>
<comment type="subcellular location">
    <subcellularLocation>
        <location evidence="1 7">Cell inner membrane</location>
        <topology evidence="1 7">Multi-pass membrane protein</topology>
    </subcellularLocation>
</comment>
<feature type="transmembrane region" description="Helical" evidence="7">
    <location>
        <begin position="412"/>
        <end position="437"/>
    </location>
</feature>
<comment type="function">
    <text evidence="7">Part of the tripartite ATP-independent periplasmic (TRAP) transport system.</text>
</comment>
<dbReference type="Proteomes" id="UP001623232">
    <property type="component" value="Plasmid unnamed2"/>
</dbReference>
<organism evidence="9 10">
    <name type="scientific">Aliisedimentitalea scapharcae</name>
    <dbReference type="NCBI Taxonomy" id="1524259"/>
    <lineage>
        <taxon>Bacteria</taxon>
        <taxon>Pseudomonadati</taxon>
        <taxon>Pseudomonadota</taxon>
        <taxon>Alphaproteobacteria</taxon>
        <taxon>Rhodobacterales</taxon>
        <taxon>Roseobacteraceae</taxon>
        <taxon>Aliisedimentitalea</taxon>
    </lineage>
</organism>
<comment type="subunit">
    <text evidence="7">The complex comprises the extracytoplasmic solute receptor protein and the two transmembrane proteins.</text>
</comment>
<feature type="transmembrane region" description="Helical" evidence="7">
    <location>
        <begin position="258"/>
        <end position="278"/>
    </location>
</feature>
<dbReference type="PIRSF" id="PIRSF006066">
    <property type="entry name" value="HI0050"/>
    <property type="match status" value="1"/>
</dbReference>